<sequence length="238" mass="26688">KQQLRNLEGYKPVLIPEPMLEDSLKKSDLRGEIIRAVPKGWEKQEEIAEELLFSEEQFNKRLVQLTNPIYTEVARQSLSDTALLLGNETALFDLTSPTALKIFADKDIRIKETNTILRTNLKLELMKGINNQETASQLQARIKDVTNFQASNSRRLMIARTEMGSMASGVRYEEMKKVGVEKSSWLTAGDKQVRDSHLGAEGEGPISLGDVFQSTGMRYPHDPMGSADEIISCRCASI</sequence>
<dbReference type="InterPro" id="IPR006528">
    <property type="entry name" value="Phage_head_morphogenesis_dom"/>
</dbReference>
<evidence type="ECO:0000259" key="1">
    <source>
        <dbReference type="Pfam" id="PF04233"/>
    </source>
</evidence>
<feature type="non-terminal residue" evidence="2">
    <location>
        <position position="238"/>
    </location>
</feature>
<comment type="caution">
    <text evidence="2">The sequence shown here is derived from an EMBL/GenBank/DDBJ whole genome shotgun (WGS) entry which is preliminary data.</text>
</comment>
<organism evidence="2">
    <name type="scientific">marine sediment metagenome</name>
    <dbReference type="NCBI Taxonomy" id="412755"/>
    <lineage>
        <taxon>unclassified sequences</taxon>
        <taxon>metagenomes</taxon>
        <taxon>ecological metagenomes</taxon>
    </lineage>
</organism>
<name>X1H8K8_9ZZZZ</name>
<dbReference type="AlphaFoldDB" id="X1H8K8"/>
<feature type="non-terminal residue" evidence="2">
    <location>
        <position position="1"/>
    </location>
</feature>
<protein>
    <recommendedName>
        <fullName evidence="1">Phage head morphogenesis domain-containing protein</fullName>
    </recommendedName>
</protein>
<evidence type="ECO:0000313" key="2">
    <source>
        <dbReference type="EMBL" id="GAH41643.1"/>
    </source>
</evidence>
<reference evidence="2" key="1">
    <citation type="journal article" date="2014" name="Front. Microbiol.">
        <title>High frequency of phylogenetically diverse reductive dehalogenase-homologous genes in deep subseafloor sedimentary metagenomes.</title>
        <authorList>
            <person name="Kawai M."/>
            <person name="Futagami T."/>
            <person name="Toyoda A."/>
            <person name="Takaki Y."/>
            <person name="Nishi S."/>
            <person name="Hori S."/>
            <person name="Arai W."/>
            <person name="Tsubouchi T."/>
            <person name="Morono Y."/>
            <person name="Uchiyama I."/>
            <person name="Ito T."/>
            <person name="Fujiyama A."/>
            <person name="Inagaki F."/>
            <person name="Takami H."/>
        </authorList>
    </citation>
    <scope>NUCLEOTIDE SEQUENCE</scope>
    <source>
        <strain evidence="2">Expedition CK06-06</strain>
    </source>
</reference>
<gene>
    <name evidence="2" type="ORF">S03H2_22991</name>
</gene>
<dbReference type="EMBL" id="BARU01012478">
    <property type="protein sequence ID" value="GAH41643.1"/>
    <property type="molecule type" value="Genomic_DNA"/>
</dbReference>
<accession>X1H8K8</accession>
<feature type="domain" description="Phage head morphogenesis" evidence="1">
    <location>
        <begin position="121"/>
        <end position="237"/>
    </location>
</feature>
<dbReference type="Pfam" id="PF04233">
    <property type="entry name" value="Phage_Mu_F"/>
    <property type="match status" value="1"/>
</dbReference>
<proteinExistence type="predicted"/>